<dbReference type="Proteomes" id="UP000295447">
    <property type="component" value="Unassembled WGS sequence"/>
</dbReference>
<keyword evidence="2" id="KW-1185">Reference proteome</keyword>
<dbReference type="EMBL" id="SODF01000001">
    <property type="protein sequence ID" value="TDW24246.1"/>
    <property type="molecule type" value="Genomic_DNA"/>
</dbReference>
<reference evidence="1 2" key="1">
    <citation type="submission" date="2019-03" db="EMBL/GenBank/DDBJ databases">
        <title>Genomic Encyclopedia of Type Strains, Phase III (KMG-III): the genomes of soil and plant-associated and newly described type strains.</title>
        <authorList>
            <person name="Whitman W."/>
        </authorList>
    </citation>
    <scope>NUCLEOTIDE SEQUENCE [LARGE SCALE GENOMIC DNA]</scope>
    <source>
        <strain evidence="1 2">VKM Ac-2570</strain>
    </source>
</reference>
<protein>
    <submittedName>
        <fullName evidence="1">Uncharacterized protein</fullName>
    </submittedName>
</protein>
<proteinExistence type="predicted"/>
<gene>
    <name evidence="1" type="ORF">EV650_3118</name>
</gene>
<accession>A0A4R8A209</accession>
<organism evidence="1 2">
    <name type="scientific">Kribbella kalugense</name>
    <dbReference type="NCBI Taxonomy" id="2512221"/>
    <lineage>
        <taxon>Bacteria</taxon>
        <taxon>Bacillati</taxon>
        <taxon>Actinomycetota</taxon>
        <taxon>Actinomycetes</taxon>
        <taxon>Propionibacteriales</taxon>
        <taxon>Kribbellaceae</taxon>
        <taxon>Kribbella</taxon>
    </lineage>
</organism>
<evidence type="ECO:0000313" key="1">
    <source>
        <dbReference type="EMBL" id="TDW24246.1"/>
    </source>
</evidence>
<sequence>MDSKDAQARQERVRAVLDGVFEMTVSPSELLAASQRGIEEIDRIASTAPTAAEELELLDLCEPLEQIVEQLDDSIGVPTED</sequence>
<comment type="caution">
    <text evidence="1">The sequence shown here is derived from an EMBL/GenBank/DDBJ whole genome shotgun (WGS) entry which is preliminary data.</text>
</comment>
<dbReference type="AlphaFoldDB" id="A0A4R8A209"/>
<evidence type="ECO:0000313" key="2">
    <source>
        <dbReference type="Proteomes" id="UP000295447"/>
    </source>
</evidence>
<dbReference type="RefSeq" id="WP_134119440.1">
    <property type="nucleotide sequence ID" value="NZ_SODF01000001.1"/>
</dbReference>
<name>A0A4R8A209_9ACTN</name>